<evidence type="ECO:0000256" key="1">
    <source>
        <dbReference type="SAM" id="MobiDB-lite"/>
    </source>
</evidence>
<keyword evidence="3" id="KW-1185">Reference proteome</keyword>
<dbReference type="Proteomes" id="UP000324222">
    <property type="component" value="Unassembled WGS sequence"/>
</dbReference>
<name>A0A5B7JF96_PORTR</name>
<dbReference type="EMBL" id="VSRR010094269">
    <property type="protein sequence ID" value="MPC93265.1"/>
    <property type="molecule type" value="Genomic_DNA"/>
</dbReference>
<organism evidence="2 3">
    <name type="scientific">Portunus trituberculatus</name>
    <name type="common">Swimming crab</name>
    <name type="synonym">Neptunus trituberculatus</name>
    <dbReference type="NCBI Taxonomy" id="210409"/>
    <lineage>
        <taxon>Eukaryota</taxon>
        <taxon>Metazoa</taxon>
        <taxon>Ecdysozoa</taxon>
        <taxon>Arthropoda</taxon>
        <taxon>Crustacea</taxon>
        <taxon>Multicrustacea</taxon>
        <taxon>Malacostraca</taxon>
        <taxon>Eumalacostraca</taxon>
        <taxon>Eucarida</taxon>
        <taxon>Decapoda</taxon>
        <taxon>Pleocyemata</taxon>
        <taxon>Brachyura</taxon>
        <taxon>Eubrachyura</taxon>
        <taxon>Portunoidea</taxon>
        <taxon>Portunidae</taxon>
        <taxon>Portuninae</taxon>
        <taxon>Portunus</taxon>
    </lineage>
</organism>
<reference evidence="2 3" key="1">
    <citation type="submission" date="2019-05" db="EMBL/GenBank/DDBJ databases">
        <title>Another draft genome of Portunus trituberculatus and its Hox gene families provides insights of decapod evolution.</title>
        <authorList>
            <person name="Jeong J.-H."/>
            <person name="Song I."/>
            <person name="Kim S."/>
            <person name="Choi T."/>
            <person name="Kim D."/>
            <person name="Ryu S."/>
            <person name="Kim W."/>
        </authorList>
    </citation>
    <scope>NUCLEOTIDE SEQUENCE [LARGE SCALE GENOMIC DNA]</scope>
    <source>
        <tissue evidence="2">Muscle</tissue>
    </source>
</reference>
<feature type="region of interest" description="Disordered" evidence="1">
    <location>
        <begin position="38"/>
        <end position="65"/>
    </location>
</feature>
<accession>A0A5B7JF96</accession>
<protein>
    <submittedName>
        <fullName evidence="2">Uncharacterized protein</fullName>
    </submittedName>
</protein>
<dbReference type="AlphaFoldDB" id="A0A5B7JF96"/>
<comment type="caution">
    <text evidence="2">The sequence shown here is derived from an EMBL/GenBank/DDBJ whole genome shotgun (WGS) entry which is preliminary data.</text>
</comment>
<proteinExistence type="predicted"/>
<evidence type="ECO:0000313" key="2">
    <source>
        <dbReference type="EMBL" id="MPC93265.1"/>
    </source>
</evidence>
<sequence>MNAIINGVYSLSQAAQFKSLVIMCPCAAMLMERGPPCKAGQPGGVSGSHSSRSSYNNMVSERPVS</sequence>
<gene>
    <name evidence="2" type="ORF">E2C01_088389</name>
</gene>
<evidence type="ECO:0000313" key="3">
    <source>
        <dbReference type="Proteomes" id="UP000324222"/>
    </source>
</evidence>